<dbReference type="Gene3D" id="2.115.10.20">
    <property type="entry name" value="Glycosyl hydrolase domain, family 43"/>
    <property type="match status" value="1"/>
</dbReference>
<name>X1C9Z6_9ZZZZ</name>
<dbReference type="InterPro" id="IPR023296">
    <property type="entry name" value="Glyco_hydro_beta-prop_sf"/>
</dbReference>
<protein>
    <recommendedName>
        <fullName evidence="2">Glycosyl hydrolase family 32 N-terminal domain-containing protein</fullName>
    </recommendedName>
</protein>
<evidence type="ECO:0008006" key="2">
    <source>
        <dbReference type="Google" id="ProtNLM"/>
    </source>
</evidence>
<sequence>MWKLKKDKNGKEMGIRIVGRSESSDYKTWTRTEPIFEGNEIHLQIYSMPIFEYNGIYLGLPAIFNVKTDTVQTELAWSPDTIKWYRICPGTALIPNSETKGDIDWGCIYSAKSPIILNNEIRLYYSGSDGPHTDWRKGYFCLATLRPDGFAGYKTIDDTLESSIITVPIPWNG</sequence>
<dbReference type="EMBL" id="BART01010772">
    <property type="protein sequence ID" value="GAG90062.1"/>
    <property type="molecule type" value="Genomic_DNA"/>
</dbReference>
<reference evidence="1" key="1">
    <citation type="journal article" date="2014" name="Front. Microbiol.">
        <title>High frequency of phylogenetically diverse reductive dehalogenase-homologous genes in deep subseafloor sedimentary metagenomes.</title>
        <authorList>
            <person name="Kawai M."/>
            <person name="Futagami T."/>
            <person name="Toyoda A."/>
            <person name="Takaki Y."/>
            <person name="Nishi S."/>
            <person name="Hori S."/>
            <person name="Arai W."/>
            <person name="Tsubouchi T."/>
            <person name="Morono Y."/>
            <person name="Uchiyama I."/>
            <person name="Ito T."/>
            <person name="Fujiyama A."/>
            <person name="Inagaki F."/>
            <person name="Takami H."/>
        </authorList>
    </citation>
    <scope>NUCLEOTIDE SEQUENCE</scope>
    <source>
        <strain evidence="1">Expedition CK06-06</strain>
    </source>
</reference>
<accession>X1C9Z6</accession>
<gene>
    <name evidence="1" type="ORF">S01H4_23269</name>
</gene>
<proteinExistence type="predicted"/>
<feature type="non-terminal residue" evidence="1">
    <location>
        <position position="173"/>
    </location>
</feature>
<dbReference type="SUPFAM" id="SSF75005">
    <property type="entry name" value="Arabinanase/levansucrase/invertase"/>
    <property type="match status" value="1"/>
</dbReference>
<evidence type="ECO:0000313" key="1">
    <source>
        <dbReference type="EMBL" id="GAG90062.1"/>
    </source>
</evidence>
<organism evidence="1">
    <name type="scientific">marine sediment metagenome</name>
    <dbReference type="NCBI Taxonomy" id="412755"/>
    <lineage>
        <taxon>unclassified sequences</taxon>
        <taxon>metagenomes</taxon>
        <taxon>ecological metagenomes</taxon>
    </lineage>
</organism>
<comment type="caution">
    <text evidence="1">The sequence shown here is derived from an EMBL/GenBank/DDBJ whole genome shotgun (WGS) entry which is preliminary data.</text>
</comment>
<dbReference type="AlphaFoldDB" id="X1C9Z6"/>